<dbReference type="EMBL" id="LAZR01022737">
    <property type="protein sequence ID" value="KKL80833.1"/>
    <property type="molecule type" value="Genomic_DNA"/>
</dbReference>
<accession>A0A0F9F3J3</accession>
<gene>
    <name evidence="1" type="ORF">LCGC14_2000760</name>
</gene>
<reference evidence="1" key="1">
    <citation type="journal article" date="2015" name="Nature">
        <title>Complex archaea that bridge the gap between prokaryotes and eukaryotes.</title>
        <authorList>
            <person name="Spang A."/>
            <person name="Saw J.H."/>
            <person name="Jorgensen S.L."/>
            <person name="Zaremba-Niedzwiedzka K."/>
            <person name="Martijn J."/>
            <person name="Lind A.E."/>
            <person name="van Eijk R."/>
            <person name="Schleper C."/>
            <person name="Guy L."/>
            <person name="Ettema T.J."/>
        </authorList>
    </citation>
    <scope>NUCLEOTIDE SEQUENCE</scope>
</reference>
<dbReference type="AlphaFoldDB" id="A0A0F9F3J3"/>
<protein>
    <submittedName>
        <fullName evidence="1">Uncharacterized protein</fullName>
    </submittedName>
</protein>
<evidence type="ECO:0000313" key="1">
    <source>
        <dbReference type="EMBL" id="KKL80833.1"/>
    </source>
</evidence>
<sequence>MSESEMAKNVTKLIKALDKLVQDVLNGVLKLREAARDLKREKQKDEEEKGE</sequence>
<organism evidence="1">
    <name type="scientific">marine sediment metagenome</name>
    <dbReference type="NCBI Taxonomy" id="412755"/>
    <lineage>
        <taxon>unclassified sequences</taxon>
        <taxon>metagenomes</taxon>
        <taxon>ecological metagenomes</taxon>
    </lineage>
</organism>
<proteinExistence type="predicted"/>
<name>A0A0F9F3J3_9ZZZZ</name>
<comment type="caution">
    <text evidence="1">The sequence shown here is derived from an EMBL/GenBank/DDBJ whole genome shotgun (WGS) entry which is preliminary data.</text>
</comment>